<accession>A0A223KNL3</accession>
<evidence type="ECO:0000313" key="2">
    <source>
        <dbReference type="Proteomes" id="UP000215224"/>
    </source>
</evidence>
<reference evidence="1 2" key="1">
    <citation type="submission" date="2016-12" db="EMBL/GenBank/DDBJ databases">
        <title>The whole genome sequencing and assembly of Bacillus cohnii DSM 6307T strain.</title>
        <authorList>
            <person name="Lee Y.-J."/>
            <person name="Yi H."/>
            <person name="Bahn Y.-S."/>
            <person name="Kim J.F."/>
            <person name="Lee D.-W."/>
        </authorList>
    </citation>
    <scope>NUCLEOTIDE SEQUENCE [LARGE SCALE GENOMIC DNA]</scope>
    <source>
        <strain evidence="1 2">DSM 6307</strain>
    </source>
</reference>
<gene>
    <name evidence="1" type="ORF">BC6307_06975</name>
</gene>
<dbReference type="EMBL" id="CP018866">
    <property type="protein sequence ID" value="AST91039.1"/>
    <property type="molecule type" value="Genomic_DNA"/>
</dbReference>
<dbReference type="KEGG" id="bcoh:BC6307_06975"/>
<dbReference type="Proteomes" id="UP000215224">
    <property type="component" value="Chromosome"/>
</dbReference>
<name>A0A223KNL3_9BACI</name>
<organism evidence="1 2">
    <name type="scientific">Sutcliffiella cohnii</name>
    <dbReference type="NCBI Taxonomy" id="33932"/>
    <lineage>
        <taxon>Bacteria</taxon>
        <taxon>Bacillati</taxon>
        <taxon>Bacillota</taxon>
        <taxon>Bacilli</taxon>
        <taxon>Bacillales</taxon>
        <taxon>Bacillaceae</taxon>
        <taxon>Sutcliffiella</taxon>
    </lineage>
</organism>
<evidence type="ECO:0000313" key="1">
    <source>
        <dbReference type="EMBL" id="AST91039.1"/>
    </source>
</evidence>
<sequence length="87" mass="9562">MFCIHLHLPFYYFSIALEYHISSGSLIILGGGQGEPLGVAVNVENLMENEGTGFVHTFAYRNVKKFVNDFPVPCSLLVSSIGKGQLK</sequence>
<protein>
    <submittedName>
        <fullName evidence="1">Uncharacterized protein</fullName>
    </submittedName>
</protein>
<dbReference type="AlphaFoldDB" id="A0A223KNL3"/>
<proteinExistence type="predicted"/>
<keyword evidence="2" id="KW-1185">Reference proteome</keyword>